<feature type="transmembrane region" description="Helical" evidence="6">
    <location>
        <begin position="12"/>
        <end position="30"/>
    </location>
</feature>
<evidence type="ECO:0000313" key="7">
    <source>
        <dbReference type="EMBL" id="PIA30303.1"/>
    </source>
</evidence>
<evidence type="ECO:0000313" key="8">
    <source>
        <dbReference type="Proteomes" id="UP000230069"/>
    </source>
</evidence>
<dbReference type="PANTHER" id="PTHR47955:SF15">
    <property type="entry name" value="CYTOCHROME P450 71A2-LIKE"/>
    <property type="match status" value="1"/>
</dbReference>
<keyword evidence="3 4" id="KW-0408">Iron</keyword>
<evidence type="ECO:0000256" key="4">
    <source>
        <dbReference type="PIRSR" id="PIRSR602401-1"/>
    </source>
</evidence>
<dbReference type="GO" id="GO:0005506">
    <property type="term" value="F:iron ion binding"/>
    <property type="evidence" value="ECO:0007669"/>
    <property type="project" value="InterPro"/>
</dbReference>
<evidence type="ECO:0000256" key="1">
    <source>
        <dbReference type="ARBA" id="ARBA00010617"/>
    </source>
</evidence>
<comment type="similarity">
    <text evidence="1 5">Belongs to the cytochrome P450 family.</text>
</comment>
<dbReference type="GO" id="GO:0044550">
    <property type="term" value="P:secondary metabolite biosynthetic process"/>
    <property type="evidence" value="ECO:0007669"/>
    <property type="project" value="UniProtKB-ARBA"/>
</dbReference>
<dbReference type="SUPFAM" id="SSF48264">
    <property type="entry name" value="Cytochrome P450"/>
    <property type="match status" value="1"/>
</dbReference>
<dbReference type="Pfam" id="PF00067">
    <property type="entry name" value="p450"/>
    <property type="match status" value="1"/>
</dbReference>
<evidence type="ECO:0000256" key="2">
    <source>
        <dbReference type="ARBA" id="ARBA00022723"/>
    </source>
</evidence>
<dbReference type="Gene3D" id="1.10.630.10">
    <property type="entry name" value="Cytochrome P450"/>
    <property type="match status" value="1"/>
</dbReference>
<keyword evidence="8" id="KW-1185">Reference proteome</keyword>
<dbReference type="InParanoid" id="A0A2G5CGF0"/>
<keyword evidence="5" id="KW-0503">Monooxygenase</keyword>
<dbReference type="GO" id="GO:0020037">
    <property type="term" value="F:heme binding"/>
    <property type="evidence" value="ECO:0007669"/>
    <property type="project" value="InterPro"/>
</dbReference>
<organism evidence="7 8">
    <name type="scientific">Aquilegia coerulea</name>
    <name type="common">Rocky mountain columbine</name>
    <dbReference type="NCBI Taxonomy" id="218851"/>
    <lineage>
        <taxon>Eukaryota</taxon>
        <taxon>Viridiplantae</taxon>
        <taxon>Streptophyta</taxon>
        <taxon>Embryophyta</taxon>
        <taxon>Tracheophyta</taxon>
        <taxon>Spermatophyta</taxon>
        <taxon>Magnoliopsida</taxon>
        <taxon>Ranunculales</taxon>
        <taxon>Ranunculaceae</taxon>
        <taxon>Thalictroideae</taxon>
        <taxon>Aquilegia</taxon>
    </lineage>
</organism>
<protein>
    <recommendedName>
        <fullName evidence="9">Cytochrome P450</fullName>
    </recommendedName>
</protein>
<evidence type="ECO:0008006" key="9">
    <source>
        <dbReference type="Google" id="ProtNLM"/>
    </source>
</evidence>
<dbReference type="PRINTS" id="PR00385">
    <property type="entry name" value="P450"/>
</dbReference>
<evidence type="ECO:0000256" key="3">
    <source>
        <dbReference type="ARBA" id="ARBA00023004"/>
    </source>
</evidence>
<accession>A0A2G5CGF0</accession>
<sequence>MNQFLQWSEQQSHLILLYFILFFLFLLWVIRFNKPETNKYKLPPSPFKLPIIGNLHQLHGSPHRAFQSLAQKHGPIMLLHLGKIPTLVVSSVDIARDVMKTYDHVFSSRPESEIPKRLFYDKDIAFAPYGEYWRQVRKICVLQLLSAKKVQSFRSVREEEINLMVDVINKFPLSNSVNLSELFVSLTYNIICRVALGRKYSEGERGKKFKAIFTEFTYLLSVSNMGDLIPSLAWVNRLNGINARVEKCFRDIDTFLHEVVEQHINKQRGIYGDDSGDNEEEDFVDVMLGIEKESSFGIPLVRDNTKAIILDMFGAGTDTSSVALEWAMSELIRHPNIMEEVQKEVRDVGRGKLILNENDVEEMHYLKSVIKETLRLHPPAPLLIPHESMEKVQIQGYDIPAKTTVMINVFAIGRDPLWWEEPEKFWPKRFLNGGSTIDFKGQDFQFIPFGAGRRGCPGILFAISVLLPTLANLLNIFDWELPSGMDIQDLDMHEGPGITVHRKNDLFLTAKPHYY</sequence>
<dbReference type="GO" id="GO:0004497">
    <property type="term" value="F:monooxygenase activity"/>
    <property type="evidence" value="ECO:0007669"/>
    <property type="project" value="UniProtKB-KW"/>
</dbReference>
<dbReference type="STRING" id="218851.A0A2G5CGF0"/>
<dbReference type="FunFam" id="1.10.630.10:FF:000011">
    <property type="entry name" value="Cytochrome P450 83B1"/>
    <property type="match status" value="1"/>
</dbReference>
<dbReference type="InterPro" id="IPR001128">
    <property type="entry name" value="Cyt_P450"/>
</dbReference>
<reference evidence="7 8" key="1">
    <citation type="submission" date="2017-09" db="EMBL/GenBank/DDBJ databases">
        <title>WGS assembly of Aquilegia coerulea Goldsmith.</title>
        <authorList>
            <person name="Hodges S."/>
            <person name="Kramer E."/>
            <person name="Nordborg M."/>
            <person name="Tomkins J."/>
            <person name="Borevitz J."/>
            <person name="Derieg N."/>
            <person name="Yan J."/>
            <person name="Mihaltcheva S."/>
            <person name="Hayes R.D."/>
            <person name="Rokhsar D."/>
        </authorList>
    </citation>
    <scope>NUCLEOTIDE SEQUENCE [LARGE SCALE GENOMIC DNA]</scope>
    <source>
        <strain evidence="8">cv. Goldsmith</strain>
    </source>
</reference>
<keyword evidence="6" id="KW-0472">Membrane</keyword>
<proteinExistence type="inferred from homology"/>
<evidence type="ECO:0000256" key="5">
    <source>
        <dbReference type="RuleBase" id="RU000461"/>
    </source>
</evidence>
<comment type="cofactor">
    <cofactor evidence="4">
        <name>heme</name>
        <dbReference type="ChEBI" id="CHEBI:30413"/>
    </cofactor>
</comment>
<dbReference type="PANTHER" id="PTHR47955">
    <property type="entry name" value="CYTOCHROME P450 FAMILY 71 PROTEIN"/>
    <property type="match status" value="1"/>
</dbReference>
<dbReference type="InterPro" id="IPR002401">
    <property type="entry name" value="Cyt_P450_E_grp-I"/>
</dbReference>
<keyword evidence="5" id="KW-0560">Oxidoreductase</keyword>
<keyword evidence="6" id="KW-1133">Transmembrane helix</keyword>
<dbReference type="OrthoDB" id="1470350at2759"/>
<dbReference type="Proteomes" id="UP000230069">
    <property type="component" value="Unassembled WGS sequence"/>
</dbReference>
<dbReference type="CDD" id="cd11072">
    <property type="entry name" value="CYP71-like"/>
    <property type="match status" value="1"/>
</dbReference>
<dbReference type="PROSITE" id="PS00086">
    <property type="entry name" value="CYTOCHROME_P450"/>
    <property type="match status" value="1"/>
</dbReference>
<dbReference type="FunCoup" id="A0A2G5CGF0">
    <property type="interactions" value="632"/>
</dbReference>
<evidence type="ECO:0000256" key="6">
    <source>
        <dbReference type="SAM" id="Phobius"/>
    </source>
</evidence>
<keyword evidence="2 4" id="KW-0479">Metal-binding</keyword>
<feature type="binding site" description="axial binding residue" evidence="4">
    <location>
        <position position="456"/>
    </location>
    <ligand>
        <name>heme</name>
        <dbReference type="ChEBI" id="CHEBI:30413"/>
    </ligand>
    <ligandPart>
        <name>Fe</name>
        <dbReference type="ChEBI" id="CHEBI:18248"/>
    </ligandPart>
</feature>
<dbReference type="AlphaFoldDB" id="A0A2G5CGF0"/>
<dbReference type="GO" id="GO:0016705">
    <property type="term" value="F:oxidoreductase activity, acting on paired donors, with incorporation or reduction of molecular oxygen"/>
    <property type="evidence" value="ECO:0007669"/>
    <property type="project" value="InterPro"/>
</dbReference>
<dbReference type="EMBL" id="KZ305073">
    <property type="protein sequence ID" value="PIA30303.1"/>
    <property type="molecule type" value="Genomic_DNA"/>
</dbReference>
<keyword evidence="6" id="KW-0812">Transmembrane</keyword>
<keyword evidence="4 5" id="KW-0349">Heme</keyword>
<gene>
    <name evidence="7" type="ORF">AQUCO_05600019v1</name>
</gene>
<name>A0A2G5CGF0_AQUCA</name>
<dbReference type="PRINTS" id="PR00463">
    <property type="entry name" value="EP450I"/>
</dbReference>
<dbReference type="InterPro" id="IPR036396">
    <property type="entry name" value="Cyt_P450_sf"/>
</dbReference>
<dbReference type="InterPro" id="IPR017972">
    <property type="entry name" value="Cyt_P450_CS"/>
</dbReference>